<dbReference type="RefSeq" id="XP_025471365.1">
    <property type="nucleotide sequence ID" value="XM_025606615.1"/>
</dbReference>
<protein>
    <submittedName>
        <fullName evidence="2">Uncharacterized protein</fullName>
    </submittedName>
</protein>
<proteinExistence type="predicted"/>
<dbReference type="EMBL" id="MSFK01000004">
    <property type="protein sequence ID" value="PWY94604.1"/>
    <property type="molecule type" value="Genomic_DNA"/>
</dbReference>
<name>A0A317X7L8_9EURO</name>
<dbReference type="AlphaFoldDB" id="A0A317X7L8"/>
<feature type="transmembrane region" description="Helical" evidence="1">
    <location>
        <begin position="56"/>
        <end position="75"/>
    </location>
</feature>
<organism evidence="2 3">
    <name type="scientific">Aspergillus sclerotioniger CBS 115572</name>
    <dbReference type="NCBI Taxonomy" id="1450535"/>
    <lineage>
        <taxon>Eukaryota</taxon>
        <taxon>Fungi</taxon>
        <taxon>Dikarya</taxon>
        <taxon>Ascomycota</taxon>
        <taxon>Pezizomycotina</taxon>
        <taxon>Eurotiomycetes</taxon>
        <taxon>Eurotiomycetidae</taxon>
        <taxon>Eurotiales</taxon>
        <taxon>Aspergillaceae</taxon>
        <taxon>Aspergillus</taxon>
        <taxon>Aspergillus subgen. Circumdati</taxon>
    </lineage>
</organism>
<keyword evidence="1" id="KW-0812">Transmembrane</keyword>
<reference evidence="2 3" key="1">
    <citation type="submission" date="2016-12" db="EMBL/GenBank/DDBJ databases">
        <title>The genomes of Aspergillus section Nigri reveals drivers in fungal speciation.</title>
        <authorList>
            <consortium name="DOE Joint Genome Institute"/>
            <person name="Vesth T.C."/>
            <person name="Nybo J."/>
            <person name="Theobald S."/>
            <person name="Brandl J."/>
            <person name="Frisvad J.C."/>
            <person name="Nielsen K.F."/>
            <person name="Lyhne E.K."/>
            <person name="Kogle M.E."/>
            <person name="Kuo A."/>
            <person name="Riley R."/>
            <person name="Clum A."/>
            <person name="Nolan M."/>
            <person name="Lipzen A."/>
            <person name="Salamov A."/>
            <person name="Henrissat B."/>
            <person name="Wiebenga A."/>
            <person name="De Vries R.P."/>
            <person name="Grigoriev I.V."/>
            <person name="Mortensen U.H."/>
            <person name="Andersen M.R."/>
            <person name="Baker S.E."/>
        </authorList>
    </citation>
    <scope>NUCLEOTIDE SEQUENCE [LARGE SCALE GENOMIC DNA]</scope>
    <source>
        <strain evidence="2 3">CBS 115572</strain>
    </source>
</reference>
<keyword evidence="1" id="KW-1133">Transmembrane helix</keyword>
<evidence type="ECO:0000313" key="2">
    <source>
        <dbReference type="EMBL" id="PWY94604.1"/>
    </source>
</evidence>
<evidence type="ECO:0000256" key="1">
    <source>
        <dbReference type="SAM" id="Phobius"/>
    </source>
</evidence>
<sequence>MAFCWVVVYDGMKGNWLVDESKLDLMSDCDMKTCTINCRKYPAHVTKRLSLCSPSVLLKPSVLLTSMYLFILAMSKAND</sequence>
<gene>
    <name evidence="2" type="ORF">BO94DRAFT_279493</name>
</gene>
<dbReference type="GeneID" id="37108758"/>
<keyword evidence="3" id="KW-1185">Reference proteome</keyword>
<accession>A0A317X7L8</accession>
<evidence type="ECO:0000313" key="3">
    <source>
        <dbReference type="Proteomes" id="UP000246702"/>
    </source>
</evidence>
<dbReference type="Proteomes" id="UP000246702">
    <property type="component" value="Unassembled WGS sequence"/>
</dbReference>
<keyword evidence="1" id="KW-0472">Membrane</keyword>
<comment type="caution">
    <text evidence="2">The sequence shown here is derived from an EMBL/GenBank/DDBJ whole genome shotgun (WGS) entry which is preliminary data.</text>
</comment>